<proteinExistence type="predicted"/>
<accession>A0A160TMF8</accession>
<keyword evidence="3" id="KW-0805">Transcription regulation</keyword>
<evidence type="ECO:0000256" key="4">
    <source>
        <dbReference type="ARBA" id="ARBA00023125"/>
    </source>
</evidence>
<dbReference type="CDD" id="cd17624">
    <property type="entry name" value="REC_OmpR_PmrA-like"/>
    <property type="match status" value="1"/>
</dbReference>
<keyword evidence="4" id="KW-0238">DNA-binding</keyword>
<dbReference type="InterPro" id="IPR039420">
    <property type="entry name" value="WalR-like"/>
</dbReference>
<organism evidence="7">
    <name type="scientific">hydrothermal vent metagenome</name>
    <dbReference type="NCBI Taxonomy" id="652676"/>
    <lineage>
        <taxon>unclassified sequences</taxon>
        <taxon>metagenomes</taxon>
        <taxon>ecological metagenomes</taxon>
    </lineage>
</organism>
<evidence type="ECO:0000256" key="1">
    <source>
        <dbReference type="ARBA" id="ARBA00022553"/>
    </source>
</evidence>
<evidence type="ECO:0000256" key="2">
    <source>
        <dbReference type="ARBA" id="ARBA00023012"/>
    </source>
</evidence>
<dbReference type="Gene3D" id="3.40.50.2300">
    <property type="match status" value="1"/>
</dbReference>
<evidence type="ECO:0000313" key="7">
    <source>
        <dbReference type="EMBL" id="CUS45004.1"/>
    </source>
</evidence>
<sequence>MRLLLIEDNARLGSLVRDGLIPQGFAVDWVETVEDAELAMKVATYDLLLVDLGLPDGDGLDIVRRSRRDKNATPILVLTARGGLDDRVTGLDAGADDYLVKPFQIPELAARCRALLRRPGASLGTQLAAGKGRAAERNRKVS</sequence>
<dbReference type="Pfam" id="PF00072">
    <property type="entry name" value="Response_reg"/>
    <property type="match status" value="1"/>
</dbReference>
<dbReference type="GO" id="GO:0006355">
    <property type="term" value="P:regulation of DNA-templated transcription"/>
    <property type="evidence" value="ECO:0007669"/>
    <property type="project" value="TreeGrafter"/>
</dbReference>
<dbReference type="SMART" id="SM00448">
    <property type="entry name" value="REC"/>
    <property type="match status" value="1"/>
</dbReference>
<keyword evidence="2" id="KW-0902">Two-component regulatory system</keyword>
<dbReference type="EMBL" id="CZQE01000200">
    <property type="protein sequence ID" value="CUS45004.1"/>
    <property type="molecule type" value="Genomic_DNA"/>
</dbReference>
<dbReference type="AlphaFoldDB" id="A0A160TMF8"/>
<dbReference type="InterPro" id="IPR011006">
    <property type="entry name" value="CheY-like_superfamily"/>
</dbReference>
<dbReference type="GO" id="GO:0005829">
    <property type="term" value="C:cytosol"/>
    <property type="evidence" value="ECO:0007669"/>
    <property type="project" value="TreeGrafter"/>
</dbReference>
<name>A0A160TMF8_9ZZZZ</name>
<dbReference type="PANTHER" id="PTHR48111">
    <property type="entry name" value="REGULATOR OF RPOS"/>
    <property type="match status" value="1"/>
</dbReference>
<keyword evidence="5" id="KW-0804">Transcription</keyword>
<dbReference type="GO" id="GO:0000156">
    <property type="term" value="F:phosphorelay response regulator activity"/>
    <property type="evidence" value="ECO:0007669"/>
    <property type="project" value="TreeGrafter"/>
</dbReference>
<evidence type="ECO:0000259" key="6">
    <source>
        <dbReference type="PROSITE" id="PS50110"/>
    </source>
</evidence>
<gene>
    <name evidence="7" type="ORF">MGWOODY_Smn1232</name>
</gene>
<dbReference type="Gene3D" id="6.10.250.690">
    <property type="match status" value="1"/>
</dbReference>
<keyword evidence="1" id="KW-0597">Phosphoprotein</keyword>
<dbReference type="InterPro" id="IPR001789">
    <property type="entry name" value="Sig_transdc_resp-reg_receiver"/>
</dbReference>
<reference evidence="7" key="1">
    <citation type="submission" date="2015-10" db="EMBL/GenBank/DDBJ databases">
        <authorList>
            <person name="Gilbert D.G."/>
        </authorList>
    </citation>
    <scope>NUCLEOTIDE SEQUENCE</scope>
</reference>
<dbReference type="GO" id="GO:0000976">
    <property type="term" value="F:transcription cis-regulatory region binding"/>
    <property type="evidence" value="ECO:0007669"/>
    <property type="project" value="TreeGrafter"/>
</dbReference>
<evidence type="ECO:0000256" key="5">
    <source>
        <dbReference type="ARBA" id="ARBA00023163"/>
    </source>
</evidence>
<dbReference type="PANTHER" id="PTHR48111:SF36">
    <property type="entry name" value="TRANSCRIPTIONAL REGULATORY PROTEIN CUTR"/>
    <property type="match status" value="1"/>
</dbReference>
<dbReference type="FunFam" id="3.40.50.2300:FF:000002">
    <property type="entry name" value="DNA-binding response regulator PhoP"/>
    <property type="match status" value="1"/>
</dbReference>
<dbReference type="SUPFAM" id="SSF52172">
    <property type="entry name" value="CheY-like"/>
    <property type="match status" value="1"/>
</dbReference>
<dbReference type="PROSITE" id="PS50110">
    <property type="entry name" value="RESPONSE_REGULATORY"/>
    <property type="match status" value="1"/>
</dbReference>
<evidence type="ECO:0000256" key="3">
    <source>
        <dbReference type="ARBA" id="ARBA00023015"/>
    </source>
</evidence>
<dbReference type="GO" id="GO:0032993">
    <property type="term" value="C:protein-DNA complex"/>
    <property type="evidence" value="ECO:0007669"/>
    <property type="project" value="TreeGrafter"/>
</dbReference>
<protein>
    <submittedName>
        <fullName evidence="7">Two-component system response regulator QseB</fullName>
    </submittedName>
</protein>
<feature type="domain" description="Response regulatory" evidence="6">
    <location>
        <begin position="2"/>
        <end position="116"/>
    </location>
</feature>